<protein>
    <submittedName>
        <fullName evidence="15">Leucine-rich repeat neuronal protein 2</fullName>
    </submittedName>
</protein>
<dbReference type="PANTHER" id="PTHR46473:SF10">
    <property type="entry name" value="LD45603P-RELATED"/>
    <property type="match status" value="1"/>
</dbReference>
<name>A0A8J6GTB6_MICOH</name>
<feature type="chain" id="PRO_5035246955" evidence="14">
    <location>
        <begin position="19"/>
        <end position="373"/>
    </location>
</feature>
<evidence type="ECO:0000313" key="15">
    <source>
        <dbReference type="EMBL" id="KAH0520046.1"/>
    </source>
</evidence>
<keyword evidence="11" id="KW-1015">Disulfide bond</keyword>
<evidence type="ECO:0000256" key="1">
    <source>
        <dbReference type="ARBA" id="ARBA00004162"/>
    </source>
</evidence>
<dbReference type="SMART" id="SM00365">
    <property type="entry name" value="LRR_SD22"/>
    <property type="match status" value="2"/>
</dbReference>
<evidence type="ECO:0000256" key="9">
    <source>
        <dbReference type="ARBA" id="ARBA00023065"/>
    </source>
</evidence>
<keyword evidence="7" id="KW-0677">Repeat</keyword>
<dbReference type="InterPro" id="IPR003591">
    <property type="entry name" value="Leu-rich_rpt_typical-subtyp"/>
</dbReference>
<gene>
    <name evidence="15" type="ORF">LTLLF_207920</name>
</gene>
<evidence type="ECO:0000256" key="11">
    <source>
        <dbReference type="ARBA" id="ARBA00023157"/>
    </source>
</evidence>
<feature type="signal peptide" evidence="14">
    <location>
        <begin position="1"/>
        <end position="18"/>
    </location>
</feature>
<evidence type="ECO:0000256" key="12">
    <source>
        <dbReference type="ARBA" id="ARBA00023303"/>
    </source>
</evidence>
<accession>A0A8J6GTB6</accession>
<dbReference type="Gene3D" id="3.80.10.10">
    <property type="entry name" value="Ribonuclease Inhibitor"/>
    <property type="match status" value="1"/>
</dbReference>
<dbReference type="GO" id="GO:0005886">
    <property type="term" value="C:plasma membrane"/>
    <property type="evidence" value="ECO:0007669"/>
    <property type="project" value="UniProtKB-SubCell"/>
</dbReference>
<evidence type="ECO:0000256" key="4">
    <source>
        <dbReference type="ARBA" id="ARBA00022614"/>
    </source>
</evidence>
<keyword evidence="5" id="KW-0812">Transmembrane</keyword>
<keyword evidence="3" id="KW-1003">Cell membrane</keyword>
<reference evidence="15" key="1">
    <citation type="submission" date="2020-03" db="EMBL/GenBank/DDBJ databases">
        <title>Studies in the Genomics of Life Span.</title>
        <authorList>
            <person name="Glass D."/>
        </authorList>
    </citation>
    <scope>NUCLEOTIDE SEQUENCE</scope>
    <source>
        <strain evidence="15">LTLLF</strain>
        <tissue evidence="15">Muscle</tissue>
    </source>
</reference>
<dbReference type="SUPFAM" id="SSF52058">
    <property type="entry name" value="L domain-like"/>
    <property type="match status" value="1"/>
</dbReference>
<keyword evidence="10" id="KW-0472">Membrane</keyword>
<comment type="caution">
    <text evidence="15">The sequence shown here is derived from an EMBL/GenBank/DDBJ whole genome shotgun (WGS) entry which is preliminary data.</text>
</comment>
<dbReference type="Pfam" id="PF13855">
    <property type="entry name" value="LRR_8"/>
    <property type="match status" value="2"/>
</dbReference>
<dbReference type="PROSITE" id="PS51450">
    <property type="entry name" value="LRR"/>
    <property type="match status" value="1"/>
</dbReference>
<proteinExistence type="predicted"/>
<dbReference type="FunFam" id="3.80.10.10:FF:000301">
    <property type="entry name" value="leucine-rich repeat neuronal protein 2"/>
    <property type="match status" value="1"/>
</dbReference>
<dbReference type="EMBL" id="JAATJU010001300">
    <property type="protein sequence ID" value="KAH0520046.1"/>
    <property type="molecule type" value="Genomic_DNA"/>
</dbReference>
<dbReference type="Proteomes" id="UP000710432">
    <property type="component" value="Unassembled WGS sequence"/>
</dbReference>
<evidence type="ECO:0000256" key="10">
    <source>
        <dbReference type="ARBA" id="ARBA00023136"/>
    </source>
</evidence>
<keyword evidence="4" id="KW-0433">Leucine-rich repeat</keyword>
<dbReference type="InterPro" id="IPR051432">
    <property type="entry name" value="KCNMA1_auxiliary"/>
</dbReference>
<evidence type="ECO:0000256" key="7">
    <source>
        <dbReference type="ARBA" id="ARBA00022737"/>
    </source>
</evidence>
<evidence type="ECO:0000256" key="2">
    <source>
        <dbReference type="ARBA" id="ARBA00022448"/>
    </source>
</evidence>
<keyword evidence="6 14" id="KW-0732">Signal</keyword>
<dbReference type="AlphaFoldDB" id="A0A8J6GTB6"/>
<evidence type="ECO:0000256" key="3">
    <source>
        <dbReference type="ARBA" id="ARBA00022475"/>
    </source>
</evidence>
<dbReference type="InterPro" id="IPR032675">
    <property type="entry name" value="LRR_dom_sf"/>
</dbReference>
<sequence length="373" mass="41797">MRLLVAALLLSWAAGTTAAVPVVPWRVPCPPQCACQIRPWYTPRSSYREAATVDCNDLFLMAVPPGIPAGTQTLLLQSNSISRIDQTELAYLTNLTELDLSQNSFSDARDCDFQALPQLLSLHLEENQLSRLEDHSFAGLTSLQELYLNHNQLCRIAPRAFEGLSNLLRLHLNSNLLRTIDSRWFDVLPSLEILMIGGNKSSSSSQYLTSQTRSPATAQSCRVGTAADNSTKVPSGVLPTHPRKRLRLYLINYHHQKKTRSSGSIDVSALVRISQSINNHSADKEVMQYSEAVLNYEWYSSQGTFGNIWRYLRLPSLERRAPPWHHSEWAARDAEPFHIAEQIIRSGITQSQMSRIVKCCCQGLPGTRDTVPL</sequence>
<comment type="subcellular location">
    <subcellularLocation>
        <location evidence="1">Cell membrane</location>
        <topology evidence="1">Single-pass membrane protein</topology>
    </subcellularLocation>
</comment>
<organism evidence="15 16">
    <name type="scientific">Microtus ochrogaster</name>
    <name type="common">Prairie vole</name>
    <dbReference type="NCBI Taxonomy" id="79684"/>
    <lineage>
        <taxon>Eukaryota</taxon>
        <taxon>Metazoa</taxon>
        <taxon>Chordata</taxon>
        <taxon>Craniata</taxon>
        <taxon>Vertebrata</taxon>
        <taxon>Euteleostomi</taxon>
        <taxon>Mammalia</taxon>
        <taxon>Eutheria</taxon>
        <taxon>Euarchontoglires</taxon>
        <taxon>Glires</taxon>
        <taxon>Rodentia</taxon>
        <taxon>Myomorpha</taxon>
        <taxon>Muroidea</taxon>
        <taxon>Cricetidae</taxon>
        <taxon>Arvicolinae</taxon>
        <taxon>Microtus</taxon>
    </lineage>
</organism>
<evidence type="ECO:0000256" key="14">
    <source>
        <dbReference type="SAM" id="SignalP"/>
    </source>
</evidence>
<keyword evidence="12" id="KW-0407">Ion channel</keyword>
<keyword evidence="9" id="KW-0406">Ion transport</keyword>
<dbReference type="GO" id="GO:0034220">
    <property type="term" value="P:monoatomic ion transmembrane transport"/>
    <property type="evidence" value="ECO:0007669"/>
    <property type="project" value="UniProtKB-KW"/>
</dbReference>
<evidence type="ECO:0000313" key="16">
    <source>
        <dbReference type="Proteomes" id="UP000710432"/>
    </source>
</evidence>
<keyword evidence="8" id="KW-1133">Transmembrane helix</keyword>
<evidence type="ECO:0000256" key="6">
    <source>
        <dbReference type="ARBA" id="ARBA00022729"/>
    </source>
</evidence>
<dbReference type="PANTHER" id="PTHR46473">
    <property type="entry name" value="GH08155P"/>
    <property type="match status" value="1"/>
</dbReference>
<dbReference type="InterPro" id="IPR001611">
    <property type="entry name" value="Leu-rich_rpt"/>
</dbReference>
<dbReference type="SMART" id="SM00369">
    <property type="entry name" value="LRR_TYP"/>
    <property type="match status" value="4"/>
</dbReference>
<evidence type="ECO:0000256" key="13">
    <source>
        <dbReference type="SAM" id="MobiDB-lite"/>
    </source>
</evidence>
<feature type="region of interest" description="Disordered" evidence="13">
    <location>
        <begin position="218"/>
        <end position="237"/>
    </location>
</feature>
<evidence type="ECO:0000256" key="5">
    <source>
        <dbReference type="ARBA" id="ARBA00022692"/>
    </source>
</evidence>
<keyword evidence="2" id="KW-0813">Transport</keyword>
<evidence type="ECO:0000256" key="8">
    <source>
        <dbReference type="ARBA" id="ARBA00022989"/>
    </source>
</evidence>
<feature type="compositionally biased region" description="Polar residues" evidence="13">
    <location>
        <begin position="218"/>
        <end position="233"/>
    </location>
</feature>